<dbReference type="AlphaFoldDB" id="A0A0P4WLF5"/>
<keyword evidence="4" id="KW-0276">Fatty acid metabolism</keyword>
<dbReference type="GO" id="GO:0005783">
    <property type="term" value="C:endoplasmic reticulum"/>
    <property type="evidence" value="ECO:0007669"/>
    <property type="project" value="TreeGrafter"/>
</dbReference>
<proteinExistence type="inferred from homology"/>
<evidence type="ECO:0000256" key="2">
    <source>
        <dbReference type="ARBA" id="ARBA00022598"/>
    </source>
</evidence>
<organism evidence="10">
    <name type="scientific">Scylla olivacea</name>
    <name type="common">Orange mud crab</name>
    <name type="synonym">Cancer olivacea</name>
    <dbReference type="NCBI Taxonomy" id="85551"/>
    <lineage>
        <taxon>Eukaryota</taxon>
        <taxon>Metazoa</taxon>
        <taxon>Ecdysozoa</taxon>
        <taxon>Arthropoda</taxon>
        <taxon>Crustacea</taxon>
        <taxon>Multicrustacea</taxon>
        <taxon>Malacostraca</taxon>
        <taxon>Eumalacostraca</taxon>
        <taxon>Eucarida</taxon>
        <taxon>Decapoda</taxon>
        <taxon>Pleocyemata</taxon>
        <taxon>Brachyura</taxon>
        <taxon>Eubrachyura</taxon>
        <taxon>Portunoidea</taxon>
        <taxon>Portunidae</taxon>
        <taxon>Portuninae</taxon>
        <taxon>Scylla</taxon>
    </lineage>
</organism>
<feature type="signal peptide" evidence="8">
    <location>
        <begin position="1"/>
        <end position="17"/>
    </location>
</feature>
<sequence length="706" mass="77931">MLCIICFYLACLSVCPAAPLPMVLTSVVVSCRMAVRGVMTPQGWYVKALPSGEPYPLESRLNPLFREAGVTTLCGALKYGASLHGSKPCMATRQLLRREREEKNGKTFEKLELGEYRWKTYEEVQQAAVEVGLGVRRLGLEPLDRVVIFAETRAEWLTAAMGCLQHRITVCTLYTTLTDAGVAHGINETEVSLVFTTFDLLPRVARVLQQCPRVTTVVVMEDQLEDVGDTSKIPSNVRMVPFKSFCRKDPAAAAVSTPVPQGDDVAIIMYTSGSTGTPKGVELSHTSILASVVAYSVQMNVGPQDRYLSFLPLAHIMELASEIALISLGATILYSSPHTLTSTSPKVMRGTEGDAKVARPTVMNAVPLVLDRIIKGVTQKVEQQGWLKSLVFSEAVKYKFWLEYIPFTSYFMNTFIFRRVQEELGGELKRLVVGGAPLSPQTHDTMRAIFDVSIQVGYGSTETASCISGMDEDDTITGHTGGPNLGVLIRLVDWEEGNYRVTDKPNPRGEIVVGGPVVCKGYFKLPEENKSGFFEEDGIRWFRTGDIGEINSLGSIKIIDRKKDLVKLKHGEYVSLGNTESKLKTLSNVENICVFADSTKDKTVAVVVPSAERLWKVAASVGIDKGTLTIEELCTDERVKEAILRELQAHGKKCGLTRWEVPAAVYLTLEPWTPDTGLVTAALKLRRKQLSHHYEHSVHDMYSRLD</sequence>
<feature type="chain" id="PRO_5006070609" description="long-chain-fatty-acid--CoA ligase" evidence="8">
    <location>
        <begin position="18"/>
        <end position="706"/>
    </location>
</feature>
<keyword evidence="5" id="KW-0067">ATP-binding</keyword>
<evidence type="ECO:0000259" key="9">
    <source>
        <dbReference type="Pfam" id="PF00501"/>
    </source>
</evidence>
<evidence type="ECO:0000256" key="5">
    <source>
        <dbReference type="ARBA" id="ARBA00022840"/>
    </source>
</evidence>
<dbReference type="Gene3D" id="3.40.50.12780">
    <property type="entry name" value="N-terminal domain of ligase-like"/>
    <property type="match status" value="1"/>
</dbReference>
<dbReference type="GO" id="GO:0005811">
    <property type="term" value="C:lipid droplet"/>
    <property type="evidence" value="ECO:0007669"/>
    <property type="project" value="TreeGrafter"/>
</dbReference>
<dbReference type="Pfam" id="PF00501">
    <property type="entry name" value="AMP-binding"/>
    <property type="match status" value="1"/>
</dbReference>
<evidence type="ECO:0000313" key="10">
    <source>
        <dbReference type="EMBL" id="JAI62102.1"/>
    </source>
</evidence>
<keyword evidence="3" id="KW-0547">Nucleotide-binding</keyword>
<dbReference type="GO" id="GO:0030182">
    <property type="term" value="P:neuron differentiation"/>
    <property type="evidence" value="ECO:0007669"/>
    <property type="project" value="TreeGrafter"/>
</dbReference>
<dbReference type="InterPro" id="IPR020845">
    <property type="entry name" value="AMP-binding_CS"/>
</dbReference>
<keyword evidence="8" id="KW-0732">Signal</keyword>
<evidence type="ECO:0000256" key="8">
    <source>
        <dbReference type="SAM" id="SignalP"/>
    </source>
</evidence>
<feature type="domain" description="AMP-dependent synthetase/ligase" evidence="9">
    <location>
        <begin position="110"/>
        <end position="523"/>
    </location>
</feature>
<evidence type="ECO:0000256" key="3">
    <source>
        <dbReference type="ARBA" id="ARBA00022741"/>
    </source>
</evidence>
<comment type="catalytic activity">
    <reaction evidence="7">
        <text>a long-chain fatty acid + ATP + CoA = a long-chain fatty acyl-CoA + AMP + diphosphate</text>
        <dbReference type="Rhea" id="RHEA:15421"/>
        <dbReference type="ChEBI" id="CHEBI:30616"/>
        <dbReference type="ChEBI" id="CHEBI:33019"/>
        <dbReference type="ChEBI" id="CHEBI:57287"/>
        <dbReference type="ChEBI" id="CHEBI:57560"/>
        <dbReference type="ChEBI" id="CHEBI:83139"/>
        <dbReference type="ChEBI" id="CHEBI:456215"/>
        <dbReference type="EC" id="6.2.1.3"/>
    </reaction>
</comment>
<name>A0A0P4WLF5_SCYOL</name>
<dbReference type="EC" id="6.2.1.3" evidence="6"/>
<keyword evidence="4" id="KW-0443">Lipid metabolism</keyword>
<reference evidence="10" key="1">
    <citation type="submission" date="2015-09" db="EMBL/GenBank/DDBJ databases">
        <title>Scylla olivacea transcriptome.</title>
        <authorList>
            <person name="Ikhwanuddin M."/>
        </authorList>
    </citation>
    <scope>NUCLEOTIDE SEQUENCE</scope>
</reference>
<dbReference type="PANTHER" id="PTHR43272:SF83">
    <property type="entry name" value="ACYL-COA SYNTHETASE LONG-CHAIN, ISOFORM J"/>
    <property type="match status" value="1"/>
</dbReference>
<keyword evidence="2" id="KW-0436">Ligase</keyword>
<dbReference type="EMBL" id="GDRN01080961">
    <property type="protein sequence ID" value="JAI62102.1"/>
    <property type="molecule type" value="Transcribed_RNA"/>
</dbReference>
<dbReference type="PANTHER" id="PTHR43272">
    <property type="entry name" value="LONG-CHAIN-FATTY-ACID--COA LIGASE"/>
    <property type="match status" value="1"/>
</dbReference>
<evidence type="ECO:0000256" key="1">
    <source>
        <dbReference type="ARBA" id="ARBA00006432"/>
    </source>
</evidence>
<dbReference type="SUPFAM" id="SSF56801">
    <property type="entry name" value="Acetyl-CoA synthetase-like"/>
    <property type="match status" value="1"/>
</dbReference>
<evidence type="ECO:0000256" key="6">
    <source>
        <dbReference type="ARBA" id="ARBA00026121"/>
    </source>
</evidence>
<dbReference type="InterPro" id="IPR042099">
    <property type="entry name" value="ANL_N_sf"/>
</dbReference>
<dbReference type="PROSITE" id="PS00455">
    <property type="entry name" value="AMP_BINDING"/>
    <property type="match status" value="1"/>
</dbReference>
<dbReference type="GO" id="GO:0090433">
    <property type="term" value="F:palmitoyl-CoA ligase activity"/>
    <property type="evidence" value="ECO:0007669"/>
    <property type="project" value="TreeGrafter"/>
</dbReference>
<evidence type="ECO:0000256" key="7">
    <source>
        <dbReference type="ARBA" id="ARBA00036813"/>
    </source>
</evidence>
<dbReference type="GO" id="GO:0035336">
    <property type="term" value="P:long-chain fatty-acyl-CoA metabolic process"/>
    <property type="evidence" value="ECO:0007669"/>
    <property type="project" value="TreeGrafter"/>
</dbReference>
<comment type="similarity">
    <text evidence="1">Belongs to the ATP-dependent AMP-binding enzyme family.</text>
</comment>
<evidence type="ECO:0000256" key="4">
    <source>
        <dbReference type="ARBA" id="ARBA00022832"/>
    </source>
</evidence>
<dbReference type="GO" id="GO:0005886">
    <property type="term" value="C:plasma membrane"/>
    <property type="evidence" value="ECO:0007669"/>
    <property type="project" value="TreeGrafter"/>
</dbReference>
<dbReference type="InterPro" id="IPR000873">
    <property type="entry name" value="AMP-dep_synth/lig_dom"/>
</dbReference>
<accession>A0A0P4WLF5</accession>
<dbReference type="GO" id="GO:0005524">
    <property type="term" value="F:ATP binding"/>
    <property type="evidence" value="ECO:0007669"/>
    <property type="project" value="UniProtKB-KW"/>
</dbReference>
<protein>
    <recommendedName>
        <fullName evidence="6">long-chain-fatty-acid--CoA ligase</fullName>
        <ecNumber evidence="6">6.2.1.3</ecNumber>
    </recommendedName>
</protein>